<keyword evidence="2" id="KW-1185">Reference proteome</keyword>
<comment type="caution">
    <text evidence="1">The sequence shown here is derived from an EMBL/GenBank/DDBJ whole genome shotgun (WGS) entry which is preliminary data.</text>
</comment>
<dbReference type="HOGENOM" id="CLU_3391547_0_0_11"/>
<dbReference type="Proteomes" id="UP000015001">
    <property type="component" value="Unassembled WGS sequence"/>
</dbReference>
<dbReference type="AlphaFoldDB" id="S4MSI0"/>
<evidence type="ECO:0000313" key="2">
    <source>
        <dbReference type="Proteomes" id="UP000015001"/>
    </source>
</evidence>
<reference evidence="1 2" key="1">
    <citation type="submission" date="2013-02" db="EMBL/GenBank/DDBJ databases">
        <title>Draft Genome Sequence of Streptomyces afghaniensis, Which Produces Compounds of the Julimycin B-Complex.</title>
        <authorList>
            <person name="Gruening B.A."/>
            <person name="Praeg A."/>
            <person name="Erxleben A."/>
            <person name="Guenther S."/>
            <person name="Fiedler H.-P."/>
            <person name="Goodfellow M."/>
            <person name="Mueller M."/>
        </authorList>
    </citation>
    <scope>NUCLEOTIDE SEQUENCE [LARGE SCALE GENOMIC DNA]</scope>
    <source>
        <strain evidence="1 2">772</strain>
    </source>
</reference>
<sequence length="32" mass="3722">MPVKGAVENVVHLDFSQRFRGDRHSADVRELR</sequence>
<protein>
    <submittedName>
        <fullName evidence="1">Uncharacterized protein</fullName>
    </submittedName>
</protein>
<accession>S4MSI0</accession>
<gene>
    <name evidence="1" type="ORF">STAFG_4386</name>
</gene>
<proteinExistence type="predicted"/>
<organism evidence="1 2">
    <name type="scientific">Streptomyces afghaniensis 772</name>
    <dbReference type="NCBI Taxonomy" id="1283301"/>
    <lineage>
        <taxon>Bacteria</taxon>
        <taxon>Bacillati</taxon>
        <taxon>Actinomycetota</taxon>
        <taxon>Actinomycetes</taxon>
        <taxon>Kitasatosporales</taxon>
        <taxon>Streptomycetaceae</taxon>
        <taxon>Streptomyces</taxon>
    </lineage>
</organism>
<evidence type="ECO:0000313" key="1">
    <source>
        <dbReference type="EMBL" id="EPJ38520.1"/>
    </source>
</evidence>
<name>S4MSI0_9ACTN</name>
<dbReference type="EMBL" id="AOPY01001455">
    <property type="protein sequence ID" value="EPJ38520.1"/>
    <property type="molecule type" value="Genomic_DNA"/>
</dbReference>